<comment type="subcellular location">
    <subcellularLocation>
        <location evidence="6">Cytoplasm</location>
    </subcellularLocation>
</comment>
<keyword evidence="9" id="KW-1185">Reference proteome</keyword>
<dbReference type="CDD" id="cd01992">
    <property type="entry name" value="TilS_N"/>
    <property type="match status" value="1"/>
</dbReference>
<dbReference type="GO" id="GO:0005737">
    <property type="term" value="C:cytoplasm"/>
    <property type="evidence" value="ECO:0007669"/>
    <property type="project" value="UniProtKB-SubCell"/>
</dbReference>
<dbReference type="EMBL" id="WTYM01000058">
    <property type="protein sequence ID" value="MXO60879.1"/>
    <property type="molecule type" value="Genomic_DNA"/>
</dbReference>
<protein>
    <recommendedName>
        <fullName evidence="6">tRNA(Ile)-lysidine synthase</fullName>
        <ecNumber evidence="6">6.3.4.19</ecNumber>
    </recommendedName>
    <alternativeName>
        <fullName evidence="6">tRNA(Ile)-2-lysyl-cytidine synthase</fullName>
    </alternativeName>
    <alternativeName>
        <fullName evidence="6">tRNA(Ile)-lysidine synthetase</fullName>
    </alternativeName>
</protein>
<evidence type="ECO:0000256" key="3">
    <source>
        <dbReference type="ARBA" id="ARBA00022741"/>
    </source>
</evidence>
<comment type="function">
    <text evidence="6">Ligates lysine onto the cytidine present at position 34 of the AUA codon-specific tRNA(Ile) that contains the anticodon CAU, in an ATP-dependent manner. Cytidine is converted to lysidine, thus changing the amino acid specificity of the tRNA from methionine to isoleucine.</text>
</comment>
<dbReference type="GO" id="GO:0032267">
    <property type="term" value="F:tRNA(Ile)-lysidine synthase activity"/>
    <property type="evidence" value="ECO:0007669"/>
    <property type="project" value="UniProtKB-EC"/>
</dbReference>
<comment type="domain">
    <text evidence="6">The N-terminal region contains the highly conserved SGGXDS motif, predicted to be a P-loop motif involved in ATP binding.</text>
</comment>
<keyword evidence="3 6" id="KW-0547">Nucleotide-binding</keyword>
<dbReference type="GO" id="GO:0005524">
    <property type="term" value="F:ATP binding"/>
    <property type="evidence" value="ECO:0007669"/>
    <property type="project" value="UniProtKB-UniRule"/>
</dbReference>
<keyword evidence="6" id="KW-0963">Cytoplasm</keyword>
<evidence type="ECO:0000256" key="5">
    <source>
        <dbReference type="ARBA" id="ARBA00048539"/>
    </source>
</evidence>
<evidence type="ECO:0000259" key="7">
    <source>
        <dbReference type="Pfam" id="PF01171"/>
    </source>
</evidence>
<dbReference type="Pfam" id="PF01171">
    <property type="entry name" value="ATP_bind_3"/>
    <property type="match status" value="1"/>
</dbReference>
<comment type="catalytic activity">
    <reaction evidence="5 6">
        <text>cytidine(34) in tRNA(Ile2) + L-lysine + ATP = lysidine(34) in tRNA(Ile2) + AMP + diphosphate + H(+)</text>
        <dbReference type="Rhea" id="RHEA:43744"/>
        <dbReference type="Rhea" id="RHEA-COMP:10625"/>
        <dbReference type="Rhea" id="RHEA-COMP:10670"/>
        <dbReference type="ChEBI" id="CHEBI:15378"/>
        <dbReference type="ChEBI" id="CHEBI:30616"/>
        <dbReference type="ChEBI" id="CHEBI:32551"/>
        <dbReference type="ChEBI" id="CHEBI:33019"/>
        <dbReference type="ChEBI" id="CHEBI:82748"/>
        <dbReference type="ChEBI" id="CHEBI:83665"/>
        <dbReference type="ChEBI" id="CHEBI:456215"/>
        <dbReference type="EC" id="6.3.4.19"/>
    </reaction>
</comment>
<proteinExistence type="inferred from homology"/>
<dbReference type="SUPFAM" id="SSF52402">
    <property type="entry name" value="Adenine nucleotide alpha hydrolases-like"/>
    <property type="match status" value="1"/>
</dbReference>
<dbReference type="InterPro" id="IPR011063">
    <property type="entry name" value="TilS/TtcA_N"/>
</dbReference>
<dbReference type="InterPro" id="IPR012795">
    <property type="entry name" value="tRNA_Ile_lys_synt_N"/>
</dbReference>
<evidence type="ECO:0000256" key="2">
    <source>
        <dbReference type="ARBA" id="ARBA00022694"/>
    </source>
</evidence>
<evidence type="ECO:0000256" key="4">
    <source>
        <dbReference type="ARBA" id="ARBA00022840"/>
    </source>
</evidence>
<dbReference type="AlphaFoldDB" id="A0A6I4SZR4"/>
<feature type="binding site" evidence="6">
    <location>
        <begin position="41"/>
        <end position="46"/>
    </location>
    <ligand>
        <name>ATP</name>
        <dbReference type="ChEBI" id="CHEBI:30616"/>
    </ligand>
</feature>
<evidence type="ECO:0000256" key="6">
    <source>
        <dbReference type="HAMAP-Rule" id="MF_01161"/>
    </source>
</evidence>
<keyword evidence="1 6" id="KW-0436">Ligase</keyword>
<feature type="domain" description="tRNA(Ile)-lysidine/2-thiocytidine synthase N-terminal" evidence="7">
    <location>
        <begin position="36"/>
        <end position="211"/>
    </location>
</feature>
<evidence type="ECO:0000313" key="8">
    <source>
        <dbReference type="EMBL" id="MXO60879.1"/>
    </source>
</evidence>
<gene>
    <name evidence="6 8" type="primary">tilS</name>
    <name evidence="8" type="ORF">GRI89_15155</name>
</gene>
<comment type="caution">
    <text evidence="8">The sequence shown here is derived from an EMBL/GenBank/DDBJ whole genome shotgun (WGS) entry which is preliminary data.</text>
</comment>
<dbReference type="GO" id="GO:0006400">
    <property type="term" value="P:tRNA modification"/>
    <property type="evidence" value="ECO:0007669"/>
    <property type="project" value="UniProtKB-UniRule"/>
</dbReference>
<dbReference type="PANTHER" id="PTHR43033">
    <property type="entry name" value="TRNA(ILE)-LYSIDINE SYNTHASE-RELATED"/>
    <property type="match status" value="1"/>
</dbReference>
<keyword evidence="2 6" id="KW-0819">tRNA processing</keyword>
<dbReference type="PANTHER" id="PTHR43033:SF5">
    <property type="entry name" value="TRNA(ILE)-LYSIDINE SYNTHETASE"/>
    <property type="match status" value="1"/>
</dbReference>
<keyword evidence="4 6" id="KW-0067">ATP-binding</keyword>
<sequence length="326" mass="33932">MTGTAKPSNAADAVSAAQSARFAAAIGRLWPEGWKIGLAVSGGPDSLAMLLLARAAMPGGFEVATVDHGLRPEAKAEAEFVAQTCAALGIAHEVLRVEVAAGNVQEEARLARYAALADWAKDRGLAALATAHHADDQAETVLMRLNRGSGLAGLSGVRARGTAPGGTLPVLRPLLDWRRAELAEIVSAAGIEAVSDPSNADPRYDRVRMRSALAHADWLDVAAVAQSAAYLADANEALDWAFEREWNECVEIASGGVRYEPSAPRAIALRVVQRILAGFGASPRGGEVARLVDALAAGEAGTLGGVVARVEAGGWTFRPEPPRRSG</sequence>
<name>A0A6I4SZR4_9SPHN</name>
<evidence type="ECO:0000313" key="9">
    <source>
        <dbReference type="Proteomes" id="UP000433652"/>
    </source>
</evidence>
<dbReference type="InterPro" id="IPR014729">
    <property type="entry name" value="Rossmann-like_a/b/a_fold"/>
</dbReference>
<dbReference type="Proteomes" id="UP000433652">
    <property type="component" value="Unassembled WGS sequence"/>
</dbReference>
<reference evidence="8 9" key="1">
    <citation type="submission" date="2019-12" db="EMBL/GenBank/DDBJ databases">
        <title>Genomic-based taxomic classification of the family Erythrobacteraceae.</title>
        <authorList>
            <person name="Xu L."/>
        </authorList>
    </citation>
    <scope>NUCLEOTIDE SEQUENCE [LARGE SCALE GENOMIC DNA]</scope>
    <source>
        <strain evidence="8 9">MCCC 1K01500</strain>
    </source>
</reference>
<dbReference type="Gene3D" id="3.40.50.620">
    <property type="entry name" value="HUPs"/>
    <property type="match status" value="1"/>
</dbReference>
<dbReference type="InterPro" id="IPR012094">
    <property type="entry name" value="tRNA_Ile_lys_synt"/>
</dbReference>
<comment type="similarity">
    <text evidence="6">Belongs to the tRNA(Ile)-lysidine synthase family.</text>
</comment>
<evidence type="ECO:0000256" key="1">
    <source>
        <dbReference type="ARBA" id="ARBA00022598"/>
    </source>
</evidence>
<dbReference type="EC" id="6.3.4.19" evidence="6"/>
<dbReference type="NCBIfam" id="TIGR02432">
    <property type="entry name" value="lysidine_TilS_N"/>
    <property type="match status" value="1"/>
</dbReference>
<dbReference type="OrthoDB" id="9807403at2"/>
<accession>A0A6I4SZR4</accession>
<dbReference type="RefSeq" id="WP_159797443.1">
    <property type="nucleotide sequence ID" value="NZ_WTYM01000058.1"/>
</dbReference>
<dbReference type="HAMAP" id="MF_01161">
    <property type="entry name" value="tRNA_Ile_lys_synt"/>
    <property type="match status" value="1"/>
</dbReference>
<organism evidence="8 9">
    <name type="scientific">Croceibacterium salegens</name>
    <dbReference type="NCBI Taxonomy" id="1737568"/>
    <lineage>
        <taxon>Bacteria</taxon>
        <taxon>Pseudomonadati</taxon>
        <taxon>Pseudomonadota</taxon>
        <taxon>Alphaproteobacteria</taxon>
        <taxon>Sphingomonadales</taxon>
        <taxon>Erythrobacteraceae</taxon>
        <taxon>Croceibacterium</taxon>
    </lineage>
</organism>